<gene>
    <name evidence="2" type="ORF">BN988_02796</name>
</gene>
<feature type="region of interest" description="Disordered" evidence="1">
    <location>
        <begin position="36"/>
        <end position="118"/>
    </location>
</feature>
<protein>
    <submittedName>
        <fullName evidence="2">Uncharacterized protein</fullName>
    </submittedName>
</protein>
<feature type="compositionally biased region" description="Polar residues" evidence="1">
    <location>
        <begin position="102"/>
        <end position="118"/>
    </location>
</feature>
<keyword evidence="3" id="KW-1185">Reference proteome</keyword>
<evidence type="ECO:0000256" key="1">
    <source>
        <dbReference type="SAM" id="MobiDB-lite"/>
    </source>
</evidence>
<dbReference type="Proteomes" id="UP000028863">
    <property type="component" value="Unassembled WGS sequence"/>
</dbReference>
<feature type="compositionally biased region" description="Polar residues" evidence="1">
    <location>
        <begin position="36"/>
        <end position="62"/>
    </location>
</feature>
<feature type="compositionally biased region" description="Low complexity" evidence="1">
    <location>
        <begin position="68"/>
        <end position="93"/>
    </location>
</feature>
<dbReference type="RefSeq" id="WP_036577270.1">
    <property type="nucleotide sequence ID" value="NZ_CABLBW010000002.1"/>
</dbReference>
<dbReference type="EMBL" id="CCAX010000002">
    <property type="protein sequence ID" value="CDO04244.1"/>
    <property type="molecule type" value="Genomic_DNA"/>
</dbReference>
<accession>W9AEU8</accession>
<name>W9AEU8_9BACI</name>
<evidence type="ECO:0000313" key="3">
    <source>
        <dbReference type="Proteomes" id="UP000028863"/>
    </source>
</evidence>
<comment type="caution">
    <text evidence="2">The sequence shown here is derived from an EMBL/GenBank/DDBJ whole genome shotgun (WGS) entry which is preliminary data.</text>
</comment>
<organism evidence="2 3">
    <name type="scientific">Oceanobacillus picturae</name>
    <dbReference type="NCBI Taxonomy" id="171693"/>
    <lineage>
        <taxon>Bacteria</taxon>
        <taxon>Bacillati</taxon>
        <taxon>Bacillota</taxon>
        <taxon>Bacilli</taxon>
        <taxon>Bacillales</taxon>
        <taxon>Bacillaceae</taxon>
        <taxon>Oceanobacillus</taxon>
    </lineage>
</organism>
<dbReference type="STRING" id="171693.BN988_02796"/>
<reference evidence="2" key="1">
    <citation type="submission" date="2014-03" db="EMBL/GenBank/DDBJ databases">
        <title>Draft genome sequencing of Oceanobacillus picturae strain S1 isolated from human gut.</title>
        <authorList>
            <person name="Croce O."/>
            <person name="Lagier J.C."/>
            <person name="Raoult D."/>
        </authorList>
    </citation>
    <scope>NUCLEOTIDE SEQUENCE [LARGE SCALE GENOMIC DNA]</scope>
    <source>
        <strain evidence="2">S1</strain>
    </source>
</reference>
<sequence>MFLTIFYHIVLPLLDFSQYNYKITTMSWIHLNSASDTTAPKSETTAPQSETTTPKSETTAPKSETIVPQSETTTPKSETTAPESETTTPQSETIAPPDAPHQINSQNGHTNLTVTLQC</sequence>
<reference evidence="2" key="2">
    <citation type="submission" date="2014-03" db="EMBL/GenBank/DDBJ databases">
        <authorList>
            <person name="Urmite Genomes"/>
        </authorList>
    </citation>
    <scope>NUCLEOTIDE SEQUENCE</scope>
    <source>
        <strain evidence="2">S1</strain>
    </source>
</reference>
<evidence type="ECO:0000313" key="2">
    <source>
        <dbReference type="EMBL" id="CDO04244.1"/>
    </source>
</evidence>
<dbReference type="AlphaFoldDB" id="W9AEU8"/>
<proteinExistence type="predicted"/>